<evidence type="ECO:0000313" key="1">
    <source>
        <dbReference type="EMBL" id="CAG8810981.1"/>
    </source>
</evidence>
<proteinExistence type="predicted"/>
<name>A0ABN7W1L0_GIGMA</name>
<accession>A0ABN7W1L0</accession>
<dbReference type="EMBL" id="CAJVQB010027688">
    <property type="protein sequence ID" value="CAG8810981.1"/>
    <property type="molecule type" value="Genomic_DNA"/>
</dbReference>
<keyword evidence="2" id="KW-1185">Reference proteome</keyword>
<feature type="non-terminal residue" evidence="1">
    <location>
        <position position="71"/>
    </location>
</feature>
<organism evidence="1 2">
    <name type="scientific">Gigaspora margarita</name>
    <dbReference type="NCBI Taxonomy" id="4874"/>
    <lineage>
        <taxon>Eukaryota</taxon>
        <taxon>Fungi</taxon>
        <taxon>Fungi incertae sedis</taxon>
        <taxon>Mucoromycota</taxon>
        <taxon>Glomeromycotina</taxon>
        <taxon>Glomeromycetes</taxon>
        <taxon>Diversisporales</taxon>
        <taxon>Gigasporaceae</taxon>
        <taxon>Gigaspora</taxon>
    </lineage>
</organism>
<comment type="caution">
    <text evidence="1">The sequence shown here is derived from an EMBL/GenBank/DDBJ whole genome shotgun (WGS) entry which is preliminary data.</text>
</comment>
<sequence length="71" mass="8057">MEVPTHLIVGDPVLDEENFKRVIRYPRKTLADIIAIPQSSAQRQNGIEDLKQNDTIENNTQSAGQWLTLLL</sequence>
<protein>
    <submittedName>
        <fullName evidence="1">43014_t:CDS:1</fullName>
    </submittedName>
</protein>
<evidence type="ECO:0000313" key="2">
    <source>
        <dbReference type="Proteomes" id="UP000789901"/>
    </source>
</evidence>
<reference evidence="1 2" key="1">
    <citation type="submission" date="2021-06" db="EMBL/GenBank/DDBJ databases">
        <authorList>
            <person name="Kallberg Y."/>
            <person name="Tangrot J."/>
            <person name="Rosling A."/>
        </authorList>
    </citation>
    <scope>NUCLEOTIDE SEQUENCE [LARGE SCALE GENOMIC DNA]</scope>
    <source>
        <strain evidence="1 2">120-4 pot B 10/14</strain>
    </source>
</reference>
<dbReference type="Proteomes" id="UP000789901">
    <property type="component" value="Unassembled WGS sequence"/>
</dbReference>
<gene>
    <name evidence="1" type="ORF">GMARGA_LOCUS25230</name>
</gene>